<protein>
    <recommendedName>
        <fullName evidence="1">ADP-ribosyl cyclase/cyclic ADP-ribose hydrolase</fullName>
        <ecNumber evidence="1">3.2.2.6</ecNumber>
    </recommendedName>
</protein>
<dbReference type="InterPro" id="IPR035897">
    <property type="entry name" value="Toll_tir_struct_dom_sf"/>
</dbReference>
<dbReference type="SUPFAM" id="SSF52200">
    <property type="entry name" value="Toll/Interleukin receptor TIR domain"/>
    <property type="match status" value="2"/>
</dbReference>
<comment type="catalytic activity">
    <reaction evidence="4">
        <text>NAD(+) + H2O = ADP-D-ribose + nicotinamide + H(+)</text>
        <dbReference type="Rhea" id="RHEA:16301"/>
        <dbReference type="ChEBI" id="CHEBI:15377"/>
        <dbReference type="ChEBI" id="CHEBI:15378"/>
        <dbReference type="ChEBI" id="CHEBI:17154"/>
        <dbReference type="ChEBI" id="CHEBI:57540"/>
        <dbReference type="ChEBI" id="CHEBI:57967"/>
        <dbReference type="EC" id="3.2.2.6"/>
    </reaction>
    <physiologicalReaction direction="left-to-right" evidence="4">
        <dbReference type="Rhea" id="RHEA:16302"/>
    </physiologicalReaction>
</comment>
<evidence type="ECO:0000313" key="6">
    <source>
        <dbReference type="EMBL" id="KAH7430673.1"/>
    </source>
</evidence>
<dbReference type="PROSITE" id="PS50104">
    <property type="entry name" value="TIR"/>
    <property type="match status" value="2"/>
</dbReference>
<proteinExistence type="predicted"/>
<dbReference type="InterPro" id="IPR000157">
    <property type="entry name" value="TIR_dom"/>
</dbReference>
<feature type="domain" description="TIR" evidence="5">
    <location>
        <begin position="192"/>
        <end position="359"/>
    </location>
</feature>
<dbReference type="Gene3D" id="3.40.50.10140">
    <property type="entry name" value="Toll/interleukin-1 receptor homology (TIR) domain"/>
    <property type="match status" value="2"/>
</dbReference>
<evidence type="ECO:0000259" key="5">
    <source>
        <dbReference type="PROSITE" id="PS50104"/>
    </source>
</evidence>
<sequence>MSADYDVFICHRGVDTKRNLVSVLSGMLRSRGITCLIDYKMNEGAEIMSAIVDAIKSPRVHIVIFSPNFETSKWCLNELAIIMDLQNSAGTSDRSRIVIPIFCNVERAEVLQRAKDSEYNLKTSSAEERQRWSEAIERLCGLASFDYDSKTMLQWEELSKVVTEAEIFLKEVSSRSILPHQGQEHQRRSTASDYDVFVCHLGRDTKLNVVSVLRGMLPSQDLTCFVHDEMEDEAEMKPHIVEAIRKSKAYVILLSPDFGTSKRCLEEVLQIMNRRSALGTSSIIPPVLPIFYDVAPAIVRDQRSEYDLRKVAGSTAEERGRWFEALEKLSFIKDFELHSRTMFQWEELERVVKEVRMSLEESTPRNPYAE</sequence>
<evidence type="ECO:0000256" key="2">
    <source>
        <dbReference type="ARBA" id="ARBA00022801"/>
    </source>
</evidence>
<feature type="domain" description="TIR" evidence="5">
    <location>
        <begin position="3"/>
        <end position="173"/>
    </location>
</feature>
<dbReference type="SMART" id="SM00255">
    <property type="entry name" value="TIR"/>
    <property type="match status" value="2"/>
</dbReference>
<keyword evidence="3" id="KW-0520">NAD</keyword>
<dbReference type="EC" id="3.2.2.6" evidence="1"/>
<keyword evidence="2" id="KW-0378">Hydrolase</keyword>
<accession>A0A8T2UA66</accession>
<dbReference type="GO" id="GO:0007165">
    <property type="term" value="P:signal transduction"/>
    <property type="evidence" value="ECO:0007669"/>
    <property type="project" value="InterPro"/>
</dbReference>
<dbReference type="Pfam" id="PF01582">
    <property type="entry name" value="TIR"/>
    <property type="match status" value="2"/>
</dbReference>
<comment type="caution">
    <text evidence="6">The sequence shown here is derived from an EMBL/GenBank/DDBJ whole genome shotgun (WGS) entry which is preliminary data.</text>
</comment>
<dbReference type="AlphaFoldDB" id="A0A8T2UA66"/>
<dbReference type="PANTHER" id="PTHR32009">
    <property type="entry name" value="TMV RESISTANCE PROTEIN N-LIKE"/>
    <property type="match status" value="1"/>
</dbReference>
<dbReference type="OMA" id="ATMIHSE"/>
<gene>
    <name evidence="6" type="ORF">KP509_08G008200</name>
</gene>
<dbReference type="PANTHER" id="PTHR32009:SF39">
    <property type="entry name" value="TIR DOMAIN-CONTAINING PROTEIN"/>
    <property type="match status" value="1"/>
</dbReference>
<dbReference type="Proteomes" id="UP000825935">
    <property type="component" value="Chromosome 8"/>
</dbReference>
<dbReference type="GO" id="GO:0061809">
    <property type="term" value="F:NAD+ nucleosidase activity, cyclic ADP-ribose generating"/>
    <property type="evidence" value="ECO:0007669"/>
    <property type="project" value="UniProtKB-EC"/>
</dbReference>
<reference evidence="6" key="1">
    <citation type="submission" date="2021-08" db="EMBL/GenBank/DDBJ databases">
        <title>WGS assembly of Ceratopteris richardii.</title>
        <authorList>
            <person name="Marchant D.B."/>
            <person name="Chen G."/>
            <person name="Jenkins J."/>
            <person name="Shu S."/>
            <person name="Leebens-Mack J."/>
            <person name="Grimwood J."/>
            <person name="Schmutz J."/>
            <person name="Soltis P."/>
            <person name="Soltis D."/>
            <person name="Chen Z.-H."/>
        </authorList>
    </citation>
    <scope>NUCLEOTIDE SEQUENCE</scope>
    <source>
        <strain evidence="6">Whitten #5841</strain>
        <tissue evidence="6">Leaf</tissue>
    </source>
</reference>
<dbReference type="EMBL" id="CM035413">
    <property type="protein sequence ID" value="KAH7430673.1"/>
    <property type="molecule type" value="Genomic_DNA"/>
</dbReference>
<dbReference type="OrthoDB" id="6071240at2759"/>
<name>A0A8T2UA66_CERRI</name>
<evidence type="ECO:0000256" key="1">
    <source>
        <dbReference type="ARBA" id="ARBA00011982"/>
    </source>
</evidence>
<organism evidence="6 7">
    <name type="scientific">Ceratopteris richardii</name>
    <name type="common">Triangle waterfern</name>
    <dbReference type="NCBI Taxonomy" id="49495"/>
    <lineage>
        <taxon>Eukaryota</taxon>
        <taxon>Viridiplantae</taxon>
        <taxon>Streptophyta</taxon>
        <taxon>Embryophyta</taxon>
        <taxon>Tracheophyta</taxon>
        <taxon>Polypodiopsida</taxon>
        <taxon>Polypodiidae</taxon>
        <taxon>Polypodiales</taxon>
        <taxon>Pteridineae</taxon>
        <taxon>Pteridaceae</taxon>
        <taxon>Parkerioideae</taxon>
        <taxon>Ceratopteris</taxon>
    </lineage>
</organism>
<keyword evidence="7" id="KW-1185">Reference proteome</keyword>
<evidence type="ECO:0000313" key="7">
    <source>
        <dbReference type="Proteomes" id="UP000825935"/>
    </source>
</evidence>
<evidence type="ECO:0000256" key="3">
    <source>
        <dbReference type="ARBA" id="ARBA00023027"/>
    </source>
</evidence>
<evidence type="ECO:0000256" key="4">
    <source>
        <dbReference type="ARBA" id="ARBA00047304"/>
    </source>
</evidence>